<dbReference type="EMBL" id="JAUJYN010000006">
    <property type="protein sequence ID" value="KAK1269715.1"/>
    <property type="molecule type" value="Genomic_DNA"/>
</dbReference>
<dbReference type="PANTHER" id="PTHR47584:SF17">
    <property type="entry name" value="MYB_SANT-LIKE DNA-BINDING DOMAIN PROTEIN"/>
    <property type="match status" value="1"/>
</dbReference>
<evidence type="ECO:0000313" key="3">
    <source>
        <dbReference type="EMBL" id="KAK1269715.1"/>
    </source>
</evidence>
<keyword evidence="4" id="KW-1185">Reference proteome</keyword>
<dbReference type="InterPro" id="IPR045026">
    <property type="entry name" value="LIMYB"/>
</dbReference>
<dbReference type="Pfam" id="PF12776">
    <property type="entry name" value="Myb_DNA-bind_3"/>
    <property type="match status" value="1"/>
</dbReference>
<evidence type="ECO:0000259" key="2">
    <source>
        <dbReference type="Pfam" id="PF12776"/>
    </source>
</evidence>
<evidence type="ECO:0000313" key="4">
    <source>
        <dbReference type="Proteomes" id="UP001179952"/>
    </source>
</evidence>
<name>A0AAV9AZB9_ACOGR</name>
<proteinExistence type="predicted"/>
<dbReference type="InterPro" id="IPR024752">
    <property type="entry name" value="Myb/SANT-like_dom"/>
</dbReference>
<dbReference type="Proteomes" id="UP001179952">
    <property type="component" value="Unassembled WGS sequence"/>
</dbReference>
<feature type="domain" description="Myb/SANT-like" evidence="2">
    <location>
        <begin position="18"/>
        <end position="113"/>
    </location>
</feature>
<feature type="region of interest" description="Disordered" evidence="1">
    <location>
        <begin position="153"/>
        <end position="210"/>
    </location>
</feature>
<gene>
    <name evidence="3" type="ORF">QJS04_geneDACA018496</name>
</gene>
<sequence length="312" mass="35663">MAAKRREANGSAPKIKAQWTSESHQLFVTLCLDQVLAGNRPGTYLNKVGWKYVMTEFCKKTGIKYDRKQFKNHWDSTRDQWKTWNKLISSTDGGGWDPVNQIFNQSDEWWANYLQVHPKAAPFRYKGLAFADSLDTIFSGITATATALTAYTPSQGTLPNSDSDPSSPSPSPETNYAEDDVQIHSQGSPSPSQGFFNGKIAGHRKRSNPESCCSTCRRRIESMFESMDKRLNRFYEVVDSKDKATSGPMEQYSIKECVDLLNDMMEIQQGSDLYMFALDVFLKKEYRELFFALGMPNLRLAWLRRQREHARI</sequence>
<dbReference type="AlphaFoldDB" id="A0AAV9AZB9"/>
<reference evidence="3" key="1">
    <citation type="journal article" date="2023" name="Nat. Commun.">
        <title>Diploid and tetraploid genomes of Acorus and the evolution of monocots.</title>
        <authorList>
            <person name="Ma L."/>
            <person name="Liu K.W."/>
            <person name="Li Z."/>
            <person name="Hsiao Y.Y."/>
            <person name="Qi Y."/>
            <person name="Fu T."/>
            <person name="Tang G.D."/>
            <person name="Zhang D."/>
            <person name="Sun W.H."/>
            <person name="Liu D.K."/>
            <person name="Li Y."/>
            <person name="Chen G.Z."/>
            <person name="Liu X.D."/>
            <person name="Liao X.Y."/>
            <person name="Jiang Y.T."/>
            <person name="Yu X."/>
            <person name="Hao Y."/>
            <person name="Huang J."/>
            <person name="Zhao X.W."/>
            <person name="Ke S."/>
            <person name="Chen Y.Y."/>
            <person name="Wu W.L."/>
            <person name="Hsu J.L."/>
            <person name="Lin Y.F."/>
            <person name="Huang M.D."/>
            <person name="Li C.Y."/>
            <person name="Huang L."/>
            <person name="Wang Z.W."/>
            <person name="Zhao X."/>
            <person name="Zhong W.Y."/>
            <person name="Peng D.H."/>
            <person name="Ahmad S."/>
            <person name="Lan S."/>
            <person name="Zhang J.S."/>
            <person name="Tsai W.C."/>
            <person name="Van de Peer Y."/>
            <person name="Liu Z.J."/>
        </authorList>
    </citation>
    <scope>NUCLEOTIDE SEQUENCE</scope>
    <source>
        <strain evidence="3">SCP</strain>
    </source>
</reference>
<dbReference type="PANTHER" id="PTHR47584">
    <property type="match status" value="1"/>
</dbReference>
<organism evidence="3 4">
    <name type="scientific">Acorus gramineus</name>
    <name type="common">Dwarf sweet flag</name>
    <dbReference type="NCBI Taxonomy" id="55184"/>
    <lineage>
        <taxon>Eukaryota</taxon>
        <taxon>Viridiplantae</taxon>
        <taxon>Streptophyta</taxon>
        <taxon>Embryophyta</taxon>
        <taxon>Tracheophyta</taxon>
        <taxon>Spermatophyta</taxon>
        <taxon>Magnoliopsida</taxon>
        <taxon>Liliopsida</taxon>
        <taxon>Acoraceae</taxon>
        <taxon>Acorus</taxon>
    </lineage>
</organism>
<accession>A0AAV9AZB9</accession>
<evidence type="ECO:0000256" key="1">
    <source>
        <dbReference type="SAM" id="MobiDB-lite"/>
    </source>
</evidence>
<comment type="caution">
    <text evidence="3">The sequence shown here is derived from an EMBL/GenBank/DDBJ whole genome shotgun (WGS) entry which is preliminary data.</text>
</comment>
<reference evidence="3" key="2">
    <citation type="submission" date="2023-06" db="EMBL/GenBank/DDBJ databases">
        <authorList>
            <person name="Ma L."/>
            <person name="Liu K.-W."/>
            <person name="Li Z."/>
            <person name="Hsiao Y.-Y."/>
            <person name="Qi Y."/>
            <person name="Fu T."/>
            <person name="Tang G."/>
            <person name="Zhang D."/>
            <person name="Sun W.-H."/>
            <person name="Liu D.-K."/>
            <person name="Li Y."/>
            <person name="Chen G.-Z."/>
            <person name="Liu X.-D."/>
            <person name="Liao X.-Y."/>
            <person name="Jiang Y.-T."/>
            <person name="Yu X."/>
            <person name="Hao Y."/>
            <person name="Huang J."/>
            <person name="Zhao X.-W."/>
            <person name="Ke S."/>
            <person name="Chen Y.-Y."/>
            <person name="Wu W.-L."/>
            <person name="Hsu J.-L."/>
            <person name="Lin Y.-F."/>
            <person name="Huang M.-D."/>
            <person name="Li C.-Y."/>
            <person name="Huang L."/>
            <person name="Wang Z.-W."/>
            <person name="Zhao X."/>
            <person name="Zhong W.-Y."/>
            <person name="Peng D.-H."/>
            <person name="Ahmad S."/>
            <person name="Lan S."/>
            <person name="Zhang J.-S."/>
            <person name="Tsai W.-C."/>
            <person name="Van De Peer Y."/>
            <person name="Liu Z.-J."/>
        </authorList>
    </citation>
    <scope>NUCLEOTIDE SEQUENCE</scope>
    <source>
        <strain evidence="3">SCP</strain>
        <tissue evidence="3">Leaves</tissue>
    </source>
</reference>
<protein>
    <recommendedName>
        <fullName evidence="2">Myb/SANT-like domain-containing protein</fullName>
    </recommendedName>
</protein>
<feature type="compositionally biased region" description="Polar residues" evidence="1">
    <location>
        <begin position="183"/>
        <end position="195"/>
    </location>
</feature>